<evidence type="ECO:0000313" key="2">
    <source>
        <dbReference type="Proteomes" id="UP000230179"/>
    </source>
</evidence>
<proteinExistence type="predicted"/>
<protein>
    <recommendedName>
        <fullName evidence="3">GNAT family N-acetyltransferase</fullName>
    </recommendedName>
</protein>
<organism evidence="1 2">
    <name type="scientific">Candidatus Kaiserbacteria bacterium CG10_big_fil_rev_8_21_14_0_10_56_12</name>
    <dbReference type="NCBI Taxonomy" id="1974611"/>
    <lineage>
        <taxon>Bacteria</taxon>
        <taxon>Candidatus Kaiseribacteriota</taxon>
    </lineage>
</organism>
<dbReference type="EMBL" id="PFBL01000023">
    <property type="protein sequence ID" value="PIR82957.1"/>
    <property type="molecule type" value="Genomic_DNA"/>
</dbReference>
<reference evidence="2" key="1">
    <citation type="submission" date="2017-09" db="EMBL/GenBank/DDBJ databases">
        <title>Depth-based differentiation of microbial function through sediment-hosted aquifers and enrichment of novel symbionts in the deep terrestrial subsurface.</title>
        <authorList>
            <person name="Probst A.J."/>
            <person name="Ladd B."/>
            <person name="Jarett J.K."/>
            <person name="Geller-Mcgrath D.E."/>
            <person name="Sieber C.M.K."/>
            <person name="Emerson J.B."/>
            <person name="Anantharaman K."/>
            <person name="Thomas B.C."/>
            <person name="Malmstrom R."/>
            <person name="Stieglmeier M."/>
            <person name="Klingl A."/>
            <person name="Woyke T."/>
            <person name="Ryan C.M."/>
            <person name="Banfield J.F."/>
        </authorList>
    </citation>
    <scope>NUCLEOTIDE SEQUENCE [LARGE SCALE GENOMIC DNA]</scope>
</reference>
<accession>A0A2H0U985</accession>
<comment type="caution">
    <text evidence="1">The sequence shown here is derived from an EMBL/GenBank/DDBJ whole genome shotgun (WGS) entry which is preliminary data.</text>
</comment>
<evidence type="ECO:0008006" key="3">
    <source>
        <dbReference type="Google" id="ProtNLM"/>
    </source>
</evidence>
<dbReference type="Proteomes" id="UP000230179">
    <property type="component" value="Unassembled WGS sequence"/>
</dbReference>
<evidence type="ECO:0000313" key="1">
    <source>
        <dbReference type="EMBL" id="PIR82957.1"/>
    </source>
</evidence>
<dbReference type="AlphaFoldDB" id="A0A2H0U985"/>
<gene>
    <name evidence="1" type="ORF">COU19_03030</name>
</gene>
<sequence>MSSEGSRSCESRPELVVELYDWKVAPWSSVREDIMRIDRLCLGRKAFSESDLRTYFEDRLSIVVLLRRENRIIGYCAAAPD</sequence>
<name>A0A2H0U985_9BACT</name>